<reference evidence="11" key="1">
    <citation type="submission" date="2014-05" db="EMBL/GenBank/DDBJ databases">
        <title>Whole genome sequencing of Lactobacillus casei NRIC0644.</title>
        <authorList>
            <person name="Atarashi H."/>
            <person name="Yoshida Y."/>
            <person name="Fujimura S."/>
            <person name="Tanaka N."/>
            <person name="Shiwa Y."/>
            <person name="Yoshikawa H."/>
            <person name="Okada S."/>
            <person name="Nakagawa J."/>
        </authorList>
    </citation>
    <scope>NUCLEOTIDE SEQUENCE [LARGE SCALE GENOMIC DNA]</scope>
    <source>
        <strain evidence="11">NRIC0644</strain>
    </source>
</reference>
<name>A0A0C9NZ86_LACPA</name>
<evidence type="ECO:0000313" key="10">
    <source>
        <dbReference type="EMBL" id="GAN37365.1"/>
    </source>
</evidence>
<dbReference type="InterPro" id="IPR027469">
    <property type="entry name" value="Cation_efflux_TMD_sf"/>
</dbReference>
<dbReference type="SUPFAM" id="SSF160240">
    <property type="entry name" value="Cation efflux protein cytoplasmic domain-like"/>
    <property type="match status" value="1"/>
</dbReference>
<dbReference type="InterPro" id="IPR027470">
    <property type="entry name" value="Cation_efflux_CTD"/>
</dbReference>
<comment type="subcellular location">
    <subcellularLocation>
        <location evidence="1">Membrane</location>
        <topology evidence="1">Multi-pass membrane protein</topology>
    </subcellularLocation>
</comment>
<dbReference type="InterPro" id="IPR058533">
    <property type="entry name" value="Cation_efflux_TM"/>
</dbReference>
<evidence type="ECO:0000256" key="3">
    <source>
        <dbReference type="ARBA" id="ARBA00022448"/>
    </source>
</evidence>
<dbReference type="PANTHER" id="PTHR11562:SF17">
    <property type="entry name" value="RE54080P-RELATED"/>
    <property type="match status" value="1"/>
</dbReference>
<gene>
    <name evidence="10" type="ORF">LC0644_1954</name>
</gene>
<dbReference type="SUPFAM" id="SSF161111">
    <property type="entry name" value="Cation efflux protein transmembrane domain-like"/>
    <property type="match status" value="1"/>
</dbReference>
<feature type="domain" description="Cation efflux protein transmembrane" evidence="8">
    <location>
        <begin position="13"/>
        <end position="197"/>
    </location>
</feature>
<protein>
    <submittedName>
        <fullName evidence="10">Cation efflux system protein</fullName>
    </submittedName>
</protein>
<keyword evidence="3" id="KW-0813">Transport</keyword>
<keyword evidence="5" id="KW-1133">Transmembrane helix</keyword>
<organism evidence="10 11">
    <name type="scientific">Lacticaseibacillus paracasei NRIC 0644</name>
    <dbReference type="NCBI Taxonomy" id="1435038"/>
    <lineage>
        <taxon>Bacteria</taxon>
        <taxon>Bacillati</taxon>
        <taxon>Bacillota</taxon>
        <taxon>Bacilli</taxon>
        <taxon>Lactobacillales</taxon>
        <taxon>Lactobacillaceae</taxon>
        <taxon>Lacticaseibacillus</taxon>
    </lineage>
</organism>
<dbReference type="InterPro" id="IPR036837">
    <property type="entry name" value="Cation_efflux_CTD_sf"/>
</dbReference>
<evidence type="ECO:0000256" key="4">
    <source>
        <dbReference type="ARBA" id="ARBA00022692"/>
    </source>
</evidence>
<dbReference type="GO" id="GO:0005886">
    <property type="term" value="C:plasma membrane"/>
    <property type="evidence" value="ECO:0007669"/>
    <property type="project" value="TreeGrafter"/>
</dbReference>
<sequence length="292" mass="31140">MEQVQPNKAFFWGILLNTIYIIAEVAFGIGIGSVALVADAVHNLGDVLGLGLAWFADWLSGRHPTVERTYGYKSSSILAALANAAFLLVAMGAIIVEAVTRLSQNAPVEGGWMMLVAGVGIIVNGATALLFHGGSQHDLNIRGAFMHMAADAGVSLGVVLAGGLILLTGWEWLDPVMSILVAIVVLVGTWNLLRDAVNLAMAAVPKDIDPVAVKKLVNAYPTVASCHDLHIWALSTTDVALTVHVVRTTTVGNDDFLDALSLSLRESFDIAHTTIQVEYGPYEPQNKMENPY</sequence>
<evidence type="ECO:0000256" key="7">
    <source>
        <dbReference type="ARBA" id="ARBA00023136"/>
    </source>
</evidence>
<keyword evidence="4" id="KW-0812">Transmembrane</keyword>
<keyword evidence="6" id="KW-0406">Ion transport</keyword>
<evidence type="ECO:0000259" key="9">
    <source>
        <dbReference type="Pfam" id="PF16916"/>
    </source>
</evidence>
<feature type="domain" description="Cation efflux protein cytoplasmic" evidence="9">
    <location>
        <begin position="206"/>
        <end position="278"/>
    </location>
</feature>
<dbReference type="GO" id="GO:0005385">
    <property type="term" value="F:zinc ion transmembrane transporter activity"/>
    <property type="evidence" value="ECO:0007669"/>
    <property type="project" value="TreeGrafter"/>
</dbReference>
<dbReference type="AlphaFoldDB" id="A0A0C9NZ86"/>
<evidence type="ECO:0000256" key="6">
    <source>
        <dbReference type="ARBA" id="ARBA00023065"/>
    </source>
</evidence>
<dbReference type="Proteomes" id="UP000032552">
    <property type="component" value="Unassembled WGS sequence"/>
</dbReference>
<dbReference type="InterPro" id="IPR002524">
    <property type="entry name" value="Cation_efflux"/>
</dbReference>
<comment type="caution">
    <text evidence="10">The sequence shown here is derived from an EMBL/GenBank/DDBJ whole genome shotgun (WGS) entry which is preliminary data.</text>
</comment>
<proteinExistence type="inferred from homology"/>
<dbReference type="NCBIfam" id="TIGR01297">
    <property type="entry name" value="CDF"/>
    <property type="match status" value="1"/>
</dbReference>
<evidence type="ECO:0000256" key="5">
    <source>
        <dbReference type="ARBA" id="ARBA00022989"/>
    </source>
</evidence>
<dbReference type="PANTHER" id="PTHR11562">
    <property type="entry name" value="CATION EFFLUX PROTEIN/ ZINC TRANSPORTER"/>
    <property type="match status" value="1"/>
</dbReference>
<dbReference type="Gene3D" id="1.20.1510.10">
    <property type="entry name" value="Cation efflux protein transmembrane domain"/>
    <property type="match status" value="1"/>
</dbReference>
<dbReference type="Pfam" id="PF16916">
    <property type="entry name" value="ZT_dimer"/>
    <property type="match status" value="1"/>
</dbReference>
<evidence type="ECO:0000256" key="1">
    <source>
        <dbReference type="ARBA" id="ARBA00004141"/>
    </source>
</evidence>
<evidence type="ECO:0000256" key="2">
    <source>
        <dbReference type="ARBA" id="ARBA00008873"/>
    </source>
</evidence>
<evidence type="ECO:0000313" key="11">
    <source>
        <dbReference type="Proteomes" id="UP000032552"/>
    </source>
</evidence>
<dbReference type="GeneID" id="57091160"/>
<evidence type="ECO:0000259" key="8">
    <source>
        <dbReference type="Pfam" id="PF01545"/>
    </source>
</evidence>
<dbReference type="EMBL" id="BAYM01000151">
    <property type="protein sequence ID" value="GAN37365.1"/>
    <property type="molecule type" value="Genomic_DNA"/>
</dbReference>
<keyword evidence="7" id="KW-0472">Membrane</keyword>
<dbReference type="InterPro" id="IPR050681">
    <property type="entry name" value="CDF/SLC30A"/>
</dbReference>
<dbReference type="RefSeq" id="WP_003567730.1">
    <property type="nucleotide sequence ID" value="NZ_BAYM01000151.1"/>
</dbReference>
<accession>A0A0C9NZ86</accession>
<comment type="similarity">
    <text evidence="2">Belongs to the cation diffusion facilitator (CDF) transporter (TC 2.A.4) family. SLC30A subfamily.</text>
</comment>
<dbReference type="Pfam" id="PF01545">
    <property type="entry name" value="Cation_efflux"/>
    <property type="match status" value="1"/>
</dbReference>